<evidence type="ECO:0000256" key="1">
    <source>
        <dbReference type="SAM" id="SignalP"/>
    </source>
</evidence>
<comment type="caution">
    <text evidence="2">The sequence shown here is derived from an EMBL/GenBank/DDBJ whole genome shotgun (WGS) entry which is preliminary data.</text>
</comment>
<keyword evidence="3" id="KW-1185">Reference proteome</keyword>
<gene>
    <name evidence="2" type="ORF">QBC40DRAFT_182195</name>
</gene>
<dbReference type="Proteomes" id="UP001303160">
    <property type="component" value="Unassembled WGS sequence"/>
</dbReference>
<feature type="signal peptide" evidence="1">
    <location>
        <begin position="1"/>
        <end position="20"/>
    </location>
</feature>
<organism evidence="2 3">
    <name type="scientific">Triangularia verruculosa</name>
    <dbReference type="NCBI Taxonomy" id="2587418"/>
    <lineage>
        <taxon>Eukaryota</taxon>
        <taxon>Fungi</taxon>
        <taxon>Dikarya</taxon>
        <taxon>Ascomycota</taxon>
        <taxon>Pezizomycotina</taxon>
        <taxon>Sordariomycetes</taxon>
        <taxon>Sordariomycetidae</taxon>
        <taxon>Sordariales</taxon>
        <taxon>Podosporaceae</taxon>
        <taxon>Triangularia</taxon>
    </lineage>
</organism>
<name>A0AAN6XE82_9PEZI</name>
<proteinExistence type="predicted"/>
<protein>
    <submittedName>
        <fullName evidence="2">Uncharacterized protein</fullName>
    </submittedName>
</protein>
<sequence>MARLSALFTSFLAVVGNVSAQYSPNATYAIAKVTNYFISTLELQAETKKIGTASCALYLINMGPYTTIFPILNTITSTFNESYRQIVNFQPRLDATIPGDVAAGADIVYFLTAATIEIGTALDKMTQTGTANLCSLPLLGKRIKTALENLQTVSRPFYYSLSTYNAPQGITVAQQLLTFEGDIENAIKAYTSPVEV</sequence>
<accession>A0AAN6XE82</accession>
<dbReference type="AlphaFoldDB" id="A0AAN6XE82"/>
<feature type="chain" id="PRO_5043007317" evidence="1">
    <location>
        <begin position="21"/>
        <end position="196"/>
    </location>
</feature>
<dbReference type="EMBL" id="MU863973">
    <property type="protein sequence ID" value="KAK4196952.1"/>
    <property type="molecule type" value="Genomic_DNA"/>
</dbReference>
<keyword evidence="1" id="KW-0732">Signal</keyword>
<evidence type="ECO:0000313" key="2">
    <source>
        <dbReference type="EMBL" id="KAK4196952.1"/>
    </source>
</evidence>
<reference evidence="2" key="1">
    <citation type="journal article" date="2023" name="Mol. Phylogenet. Evol.">
        <title>Genome-scale phylogeny and comparative genomics of the fungal order Sordariales.</title>
        <authorList>
            <person name="Hensen N."/>
            <person name="Bonometti L."/>
            <person name="Westerberg I."/>
            <person name="Brannstrom I.O."/>
            <person name="Guillou S."/>
            <person name="Cros-Aarteil S."/>
            <person name="Calhoun S."/>
            <person name="Haridas S."/>
            <person name="Kuo A."/>
            <person name="Mondo S."/>
            <person name="Pangilinan J."/>
            <person name="Riley R."/>
            <person name="LaButti K."/>
            <person name="Andreopoulos B."/>
            <person name="Lipzen A."/>
            <person name="Chen C."/>
            <person name="Yan M."/>
            <person name="Daum C."/>
            <person name="Ng V."/>
            <person name="Clum A."/>
            <person name="Steindorff A."/>
            <person name="Ohm R.A."/>
            <person name="Martin F."/>
            <person name="Silar P."/>
            <person name="Natvig D.O."/>
            <person name="Lalanne C."/>
            <person name="Gautier V."/>
            <person name="Ament-Velasquez S.L."/>
            <person name="Kruys A."/>
            <person name="Hutchinson M.I."/>
            <person name="Powell A.J."/>
            <person name="Barry K."/>
            <person name="Miller A.N."/>
            <person name="Grigoriev I.V."/>
            <person name="Debuchy R."/>
            <person name="Gladieux P."/>
            <person name="Hiltunen Thoren M."/>
            <person name="Johannesson H."/>
        </authorList>
    </citation>
    <scope>NUCLEOTIDE SEQUENCE</scope>
    <source>
        <strain evidence="2">CBS 315.58</strain>
    </source>
</reference>
<evidence type="ECO:0000313" key="3">
    <source>
        <dbReference type="Proteomes" id="UP001303160"/>
    </source>
</evidence>
<reference evidence="2" key="2">
    <citation type="submission" date="2023-05" db="EMBL/GenBank/DDBJ databases">
        <authorList>
            <consortium name="Lawrence Berkeley National Laboratory"/>
            <person name="Steindorff A."/>
            <person name="Hensen N."/>
            <person name="Bonometti L."/>
            <person name="Westerberg I."/>
            <person name="Brannstrom I.O."/>
            <person name="Guillou S."/>
            <person name="Cros-Aarteil S."/>
            <person name="Calhoun S."/>
            <person name="Haridas S."/>
            <person name="Kuo A."/>
            <person name="Mondo S."/>
            <person name="Pangilinan J."/>
            <person name="Riley R."/>
            <person name="Labutti K."/>
            <person name="Andreopoulos B."/>
            <person name="Lipzen A."/>
            <person name="Chen C."/>
            <person name="Yanf M."/>
            <person name="Daum C."/>
            <person name="Ng V."/>
            <person name="Clum A."/>
            <person name="Ohm R."/>
            <person name="Martin F."/>
            <person name="Silar P."/>
            <person name="Natvig D."/>
            <person name="Lalanne C."/>
            <person name="Gautier V."/>
            <person name="Ament-Velasquez S.L."/>
            <person name="Kruys A."/>
            <person name="Hutchinson M.I."/>
            <person name="Powell A.J."/>
            <person name="Barry K."/>
            <person name="Miller A.N."/>
            <person name="Grigoriev I.V."/>
            <person name="Debuchy R."/>
            <person name="Gladieux P."/>
            <person name="Thoren M.H."/>
            <person name="Johannesson H."/>
        </authorList>
    </citation>
    <scope>NUCLEOTIDE SEQUENCE</scope>
    <source>
        <strain evidence="2">CBS 315.58</strain>
    </source>
</reference>